<feature type="domain" description="Flavodoxin-like" evidence="1">
    <location>
        <begin position="79"/>
        <end position="206"/>
    </location>
</feature>
<dbReference type="OrthoDB" id="9806505at2"/>
<proteinExistence type="predicted"/>
<keyword evidence="3" id="KW-1185">Reference proteome</keyword>
<dbReference type="eggNOG" id="COG0716">
    <property type="taxonomic scope" value="Bacteria"/>
</dbReference>
<dbReference type="Pfam" id="PF12682">
    <property type="entry name" value="Flavodoxin_4"/>
    <property type="match status" value="1"/>
</dbReference>
<accession>G9WJK3</accession>
<dbReference type="GO" id="GO:0016651">
    <property type="term" value="F:oxidoreductase activity, acting on NAD(P)H"/>
    <property type="evidence" value="ECO:0007669"/>
    <property type="project" value="UniProtKB-ARBA"/>
</dbReference>
<evidence type="ECO:0000259" key="1">
    <source>
        <dbReference type="Pfam" id="PF12682"/>
    </source>
</evidence>
<dbReference type="PATRIC" id="fig|1045004.4.peg.944"/>
<dbReference type="AlphaFoldDB" id="G9WJK3"/>
<name>G9WJK3_9LACO</name>
<gene>
    <name evidence="2" type="ORF">OKIT_0944</name>
</gene>
<dbReference type="InterPro" id="IPR029039">
    <property type="entry name" value="Flavoprotein-like_sf"/>
</dbReference>
<dbReference type="Proteomes" id="UP000004959">
    <property type="component" value="Chromosome"/>
</dbReference>
<comment type="caution">
    <text evidence="2">The sequence shown here is derived from an EMBL/GenBank/DDBJ whole genome shotgun (WGS) entry which is preliminary data.</text>
</comment>
<organism evidence="2 3">
    <name type="scientific">Oenococcus kitaharae DSM 17330</name>
    <dbReference type="NCBI Taxonomy" id="1045004"/>
    <lineage>
        <taxon>Bacteria</taxon>
        <taxon>Bacillati</taxon>
        <taxon>Bacillota</taxon>
        <taxon>Bacilli</taxon>
        <taxon>Lactobacillales</taxon>
        <taxon>Lactobacillaceae</taxon>
        <taxon>Oenococcus</taxon>
    </lineage>
</organism>
<dbReference type="PANTHER" id="PTHR39201">
    <property type="entry name" value="EXPORTED PROTEIN-RELATED"/>
    <property type="match status" value="1"/>
</dbReference>
<dbReference type="GO" id="GO:0010181">
    <property type="term" value="F:FMN binding"/>
    <property type="evidence" value="ECO:0007669"/>
    <property type="project" value="InterPro"/>
</dbReference>
<evidence type="ECO:0000313" key="3">
    <source>
        <dbReference type="Proteomes" id="UP000004959"/>
    </source>
</evidence>
<evidence type="ECO:0000313" key="2">
    <source>
        <dbReference type="EMBL" id="EHN59048.1"/>
    </source>
</evidence>
<sequence>MKTRVTLFIAAIAIIATAVIGFDLLRGQNKNSPTTTVNQNVSSNNQGGKVKGKQKTLIVYFSRREAASSIYKDRVLKIGNTKQIAGMIKSKTNGVEYEIVPVKDYPKSFDRTSEVAQQEQNDNARPKIKNPIPDVSQYDTIFIGAPVWWGDYPMVVHTFLDAVDLNGKNVVPFSTHEGSGLANYPEVLRRQYPKARILKGLAIRGSDVAYSRGDVQGRVDRWLTSLGY</sequence>
<dbReference type="PANTHER" id="PTHR39201:SF1">
    <property type="entry name" value="FLAVODOXIN-LIKE DOMAIN-CONTAINING PROTEIN"/>
    <property type="match status" value="1"/>
</dbReference>
<dbReference type="InterPro" id="IPR008254">
    <property type="entry name" value="Flavodoxin/NO_synth"/>
</dbReference>
<dbReference type="HOGENOM" id="CLU_068890_0_0_9"/>
<dbReference type="Gene3D" id="3.40.50.360">
    <property type="match status" value="1"/>
</dbReference>
<protein>
    <submittedName>
        <fullName evidence="2">Flavodoxin</fullName>
    </submittedName>
</protein>
<reference evidence="2 3" key="1">
    <citation type="journal article" date="2012" name="PLoS ONE">
        <title>Functional divergence in the genus oenococcus as predicted by genome sequencing of the newly-described species, Oenococcus kitaharae.</title>
        <authorList>
            <person name="Borneman A.R."/>
            <person name="McCarthy J.M."/>
            <person name="Chambers P.J."/>
            <person name="Bartowsky E.J."/>
        </authorList>
    </citation>
    <scope>NUCLEOTIDE SEQUENCE [LARGE SCALE GENOMIC DNA]</scope>
    <source>
        <strain evidence="3">DSM17330</strain>
    </source>
</reference>
<dbReference type="EMBL" id="AFVZ01000001">
    <property type="protein sequence ID" value="EHN59048.1"/>
    <property type="molecule type" value="Genomic_DNA"/>
</dbReference>
<dbReference type="RefSeq" id="WP_007745734.1">
    <property type="nucleotide sequence ID" value="NZ_ATZG01000004.1"/>
</dbReference>
<dbReference type="STRING" id="336988.NT96_05505"/>
<dbReference type="SUPFAM" id="SSF52218">
    <property type="entry name" value="Flavoproteins"/>
    <property type="match status" value="1"/>
</dbReference>